<evidence type="ECO:0000313" key="2">
    <source>
        <dbReference type="EMBL" id="KGN72289.1"/>
    </source>
</evidence>
<gene>
    <name evidence="2" type="ORF">HQ47_10110</name>
</gene>
<organism evidence="2 3">
    <name type="scientific">Porphyromonas macacae</name>
    <dbReference type="NCBI Taxonomy" id="28115"/>
    <lineage>
        <taxon>Bacteria</taxon>
        <taxon>Pseudomonadati</taxon>
        <taxon>Bacteroidota</taxon>
        <taxon>Bacteroidia</taxon>
        <taxon>Bacteroidales</taxon>
        <taxon>Porphyromonadaceae</taxon>
        <taxon>Porphyromonas</taxon>
    </lineage>
</organism>
<sequence>MGKNKRFYKKNFIMKKIITGVALLLVTFGFAKAQIVNYRVEAGVNFANVDLKLKGIKLDDPAMKTGYRVGAGVEFCLTSSLYFVPGITFKMNGTKINVPSVKAEIKEQLHYLSVPLNVGFRMLLTKNLGVSLEAGPYMSFLISQDLKTDDALLNKIKKLRGKTDLAKRIDWGLGLSATVDYSRLFLRVGSEFGLYNTLKNGDSNNSAKNNNFYTAVGIRF</sequence>
<comment type="caution">
    <text evidence="2">The sequence shown here is derived from an EMBL/GenBank/DDBJ whole genome shotgun (WGS) entry which is preliminary data.</text>
</comment>
<evidence type="ECO:0000259" key="1">
    <source>
        <dbReference type="Pfam" id="PF13568"/>
    </source>
</evidence>
<dbReference type="InterPro" id="IPR025665">
    <property type="entry name" value="Beta-barrel_OMP_2"/>
</dbReference>
<reference evidence="2 3" key="1">
    <citation type="submission" date="2014-09" db="EMBL/GenBank/DDBJ databases">
        <title>Draft Genome Sequence of Porphyromonas macacae COT-192_OH2859.</title>
        <authorList>
            <person name="Wallis C."/>
            <person name="Deusch O."/>
            <person name="O'Flynn C."/>
            <person name="Davis I."/>
            <person name="Horsfall A."/>
            <person name="Kirkwood N."/>
            <person name="Harris S."/>
            <person name="Eisen J.A."/>
            <person name="Coil D.A."/>
            <person name="Darling A.E."/>
            <person name="Jospin G."/>
            <person name="Alexiev A."/>
        </authorList>
    </citation>
    <scope>NUCLEOTIDE SEQUENCE [LARGE SCALE GENOMIC DNA]</scope>
    <source>
        <strain evidence="3">COT-192 OH2859</strain>
    </source>
</reference>
<dbReference type="AlphaFoldDB" id="A0A0A2E764"/>
<name>A0A0A2E764_9PORP</name>
<dbReference type="Pfam" id="PF13568">
    <property type="entry name" value="OMP_b-brl_2"/>
    <property type="match status" value="1"/>
</dbReference>
<accession>A0A0A2E764</accession>
<dbReference type="Proteomes" id="UP000030103">
    <property type="component" value="Unassembled WGS sequence"/>
</dbReference>
<dbReference type="STRING" id="28115.HQ47_10110"/>
<keyword evidence="3" id="KW-1185">Reference proteome</keyword>
<feature type="domain" description="Outer membrane protein beta-barrel" evidence="1">
    <location>
        <begin position="34"/>
        <end position="198"/>
    </location>
</feature>
<evidence type="ECO:0000313" key="3">
    <source>
        <dbReference type="Proteomes" id="UP000030103"/>
    </source>
</evidence>
<proteinExistence type="predicted"/>
<dbReference type="EMBL" id="JRFA01000031">
    <property type="protein sequence ID" value="KGN72289.1"/>
    <property type="molecule type" value="Genomic_DNA"/>
</dbReference>
<protein>
    <recommendedName>
        <fullName evidence="1">Outer membrane protein beta-barrel domain-containing protein</fullName>
    </recommendedName>
</protein>